<dbReference type="SUPFAM" id="SSF47384">
    <property type="entry name" value="Homodimeric domain of signal transducing histidine kinase"/>
    <property type="match status" value="2"/>
</dbReference>
<evidence type="ECO:0000259" key="13">
    <source>
        <dbReference type="PROSITE" id="PS50110"/>
    </source>
</evidence>
<accession>A0A250I7G8</accession>
<comment type="catalytic activity">
    <reaction evidence="1">
        <text>ATP + protein L-histidine = ADP + protein N-phospho-L-histidine.</text>
        <dbReference type="EC" id="2.7.13.3"/>
    </reaction>
</comment>
<dbReference type="InterPro" id="IPR001610">
    <property type="entry name" value="PAC"/>
</dbReference>
<dbReference type="InterPro" id="IPR003594">
    <property type="entry name" value="HATPase_dom"/>
</dbReference>
<dbReference type="KEGG" id="mbd:MEBOL_001259"/>
<evidence type="ECO:0000256" key="11">
    <source>
        <dbReference type="SAM" id="MobiDB-lite"/>
    </source>
</evidence>
<feature type="domain" description="PAS" evidence="14">
    <location>
        <begin position="738"/>
        <end position="811"/>
    </location>
</feature>
<dbReference type="PROSITE" id="PS50112">
    <property type="entry name" value="PAS"/>
    <property type="match status" value="2"/>
</dbReference>
<feature type="domain" description="PAC" evidence="15">
    <location>
        <begin position="943"/>
        <end position="994"/>
    </location>
</feature>
<keyword evidence="6" id="KW-0418">Kinase</keyword>
<dbReference type="Pfam" id="PF00512">
    <property type="entry name" value="HisKA"/>
    <property type="match status" value="2"/>
</dbReference>
<evidence type="ECO:0000256" key="7">
    <source>
        <dbReference type="ARBA" id="ARBA00022840"/>
    </source>
</evidence>
<dbReference type="CDD" id="cd00082">
    <property type="entry name" value="HisKA"/>
    <property type="match status" value="2"/>
</dbReference>
<dbReference type="GO" id="GO:0000155">
    <property type="term" value="F:phosphorelay sensor kinase activity"/>
    <property type="evidence" value="ECO:0007669"/>
    <property type="project" value="InterPro"/>
</dbReference>
<dbReference type="Pfam" id="PF08447">
    <property type="entry name" value="PAS_3"/>
    <property type="match status" value="1"/>
</dbReference>
<dbReference type="InterPro" id="IPR011006">
    <property type="entry name" value="CheY-like_superfamily"/>
</dbReference>
<feature type="modified residue" description="4-aspartylphosphate" evidence="10">
    <location>
        <position position="1304"/>
    </location>
</feature>
<dbReference type="Pfam" id="PF02518">
    <property type="entry name" value="HATPase_c"/>
    <property type="match status" value="2"/>
</dbReference>
<evidence type="ECO:0000256" key="5">
    <source>
        <dbReference type="ARBA" id="ARBA00022741"/>
    </source>
</evidence>
<feature type="domain" description="Histidine kinase" evidence="12">
    <location>
        <begin position="1005"/>
        <end position="1223"/>
    </location>
</feature>
<dbReference type="InterPro" id="IPR013656">
    <property type="entry name" value="PAS_4"/>
</dbReference>
<evidence type="ECO:0000256" key="2">
    <source>
        <dbReference type="ARBA" id="ARBA00012438"/>
    </source>
</evidence>
<dbReference type="InterPro" id="IPR029016">
    <property type="entry name" value="GAF-like_dom_sf"/>
</dbReference>
<dbReference type="SMART" id="SM00387">
    <property type="entry name" value="HATPase_c"/>
    <property type="match status" value="2"/>
</dbReference>
<dbReference type="CDD" id="cd16922">
    <property type="entry name" value="HATPase_EvgS-ArcB-TorS-like"/>
    <property type="match status" value="1"/>
</dbReference>
<dbReference type="InterPro" id="IPR004358">
    <property type="entry name" value="Sig_transdc_His_kin-like_C"/>
</dbReference>
<feature type="modified residue" description="4-aspartylphosphate" evidence="10">
    <location>
        <position position="661"/>
    </location>
</feature>
<evidence type="ECO:0000256" key="8">
    <source>
        <dbReference type="ARBA" id="ARBA00023012"/>
    </source>
</evidence>
<dbReference type="SMART" id="SM00448">
    <property type="entry name" value="REC"/>
    <property type="match status" value="2"/>
</dbReference>
<dbReference type="PANTHER" id="PTHR43547:SF2">
    <property type="entry name" value="HYBRID SIGNAL TRANSDUCTION HISTIDINE KINASE C"/>
    <property type="match status" value="1"/>
</dbReference>
<keyword evidence="3 10" id="KW-0597">Phosphoprotein</keyword>
<evidence type="ECO:0000259" key="12">
    <source>
        <dbReference type="PROSITE" id="PS50109"/>
    </source>
</evidence>
<feature type="compositionally biased region" description="Low complexity" evidence="11">
    <location>
        <begin position="1231"/>
        <end position="1242"/>
    </location>
</feature>
<evidence type="ECO:0000256" key="6">
    <source>
        <dbReference type="ARBA" id="ARBA00022777"/>
    </source>
</evidence>
<dbReference type="SMART" id="SM00086">
    <property type="entry name" value="PAC"/>
    <property type="match status" value="2"/>
</dbReference>
<dbReference type="CDD" id="cd17574">
    <property type="entry name" value="REC_OmpR"/>
    <property type="match status" value="1"/>
</dbReference>
<evidence type="ECO:0000256" key="10">
    <source>
        <dbReference type="PROSITE-ProRule" id="PRU00169"/>
    </source>
</evidence>
<evidence type="ECO:0000313" key="16">
    <source>
        <dbReference type="EMBL" id="ATB27814.1"/>
    </source>
</evidence>
<dbReference type="SUPFAM" id="SSF52172">
    <property type="entry name" value="CheY-like"/>
    <property type="match status" value="2"/>
</dbReference>
<dbReference type="Pfam" id="PF00072">
    <property type="entry name" value="Response_reg"/>
    <property type="match status" value="2"/>
</dbReference>
<dbReference type="FunFam" id="3.30.565.10:FF:000037">
    <property type="entry name" value="Hybrid sensor histidine kinase/response regulator"/>
    <property type="match status" value="1"/>
</dbReference>
<evidence type="ECO:0000313" key="17">
    <source>
        <dbReference type="Proteomes" id="UP000217289"/>
    </source>
</evidence>
<dbReference type="InterPro" id="IPR001789">
    <property type="entry name" value="Sig_transdc_resp-reg_receiver"/>
</dbReference>
<feature type="domain" description="PAS" evidence="14">
    <location>
        <begin position="868"/>
        <end position="938"/>
    </location>
</feature>
<proteinExistence type="predicted"/>
<dbReference type="FunFam" id="1.10.287.130:FF:000001">
    <property type="entry name" value="Two-component sensor histidine kinase"/>
    <property type="match status" value="1"/>
</dbReference>
<organism evidence="16 17">
    <name type="scientific">Melittangium boletus DSM 14713</name>
    <dbReference type="NCBI Taxonomy" id="1294270"/>
    <lineage>
        <taxon>Bacteria</taxon>
        <taxon>Pseudomonadati</taxon>
        <taxon>Myxococcota</taxon>
        <taxon>Myxococcia</taxon>
        <taxon>Myxococcales</taxon>
        <taxon>Cystobacterineae</taxon>
        <taxon>Archangiaceae</taxon>
        <taxon>Melittangium</taxon>
    </lineage>
</organism>
<dbReference type="Pfam" id="PF08448">
    <property type="entry name" value="PAS_4"/>
    <property type="match status" value="1"/>
</dbReference>
<dbReference type="Gene3D" id="3.40.50.2300">
    <property type="match status" value="2"/>
</dbReference>
<dbReference type="CDD" id="cd00130">
    <property type="entry name" value="PAS"/>
    <property type="match status" value="2"/>
</dbReference>
<dbReference type="InterPro" id="IPR003661">
    <property type="entry name" value="HisK_dim/P_dom"/>
</dbReference>
<dbReference type="GO" id="GO:0005524">
    <property type="term" value="F:ATP binding"/>
    <property type="evidence" value="ECO:0007669"/>
    <property type="project" value="UniProtKB-KW"/>
</dbReference>
<evidence type="ECO:0000256" key="1">
    <source>
        <dbReference type="ARBA" id="ARBA00000085"/>
    </source>
</evidence>
<dbReference type="SUPFAM" id="SSF55785">
    <property type="entry name" value="PYP-like sensor domain (PAS domain)"/>
    <property type="match status" value="2"/>
</dbReference>
<feature type="domain" description="Histidine kinase" evidence="12">
    <location>
        <begin position="341"/>
        <end position="559"/>
    </location>
</feature>
<sequence>MAARIRAFDWTRTSLGPPEQWPQSLKTAVSICLDSRFPMIVRWGEELTAIYNDAYIPILGHKHPGALGAPGLSRAVWGDPETRAIIEPMLRGVLTRGEATWSDDQLIIFERKGFREEAYLTFSYSPIRVESGAVGGVFTAVSETTQKVVGKRRLRVLRELSLRAAEEKTAEGTYAVVASVLDSAPHDVPFCLLYVLDANGTTATLVGRSGALPADAAPERMDVNDPSAPWPLDPSRSGAVELDLTQAGTRTNDLPGGPWPEPARSALVQPLMRGGERRPSGFLIAGISPRLPLDASYRDFLTQVAGHIADAIAQVRAYQEERRRAEALAELDRAKTAFFSNVSHEFRTPLTLMLGPAEELRSGALGPLTPAQSAQVDMLHRNALRLLKLVNSLLDFSRIEAGRVQATYQPTDLSGLTRDLASVFRSATEQAGLTLTLDCPPLPEPVYVDRDLWEKIVLNLLSNAFKFTFEGGITVALRAEDGQAVLTVEDTGTGIPTEALPHLFERFYRVEGARSRTHEGSGIGLALVQELVKMHAGTLSVSSSLGQGTRFTVALPLGMAHLPAERLGASAEETPSIAAIAAPYVQEALRWLPESSEPAPEAPPEPTEKRGHILLADDNADMRDYVVRLLRDAGHQVDVVSNGVQALAAARERRPELVLTDVMMPELDGFELLRELRANERTRTLPVIMLSARAGEESRMEGLDQGADDYLVKPFGARELLTRVRTHLELSRLRAEAEGERFRSFVRNVPGAVFASEPEAPWRFSFMSDPILALTGYPASEFLEGRCWAPLIHPEDLANVEARIARAVDRHTPYELEYRIMHADGLPRWVSEIGRALYDEHGTPWSLEGIFFDITSRKATEEALQQYERQVSRTIAENATSALYMTDSEGRCTFMNPAAERMTGHTFVDIRGQRLHELLHPKHADAPPCSLEALLTGHATLANGHEDVFVRVTGSTLPVAVSASPLLRAGQRVATVLEARDLTEQKRAEASLQEASRRKDEFLAMLAHELRNPLAPVRSALKLLTSHITLDEKGQHALEVIERQTTNLARLVDDLLDVSRITRGRIELRKTIVALPALVDSALQSVQSLLDERRHEVSVTLPRKPLYTFGDAVRLEQIIVNLITNAAKYTDPEGLLRVSLERSGTEAEIRVKDSGIGISPEMLRRVFNLFEQAERGLDRSQGGLGIGLTVVKNLVELHGGTIEARSEGTGRGSEFIVRLPLAEAPATTSIPAPAHVPAPAAAEPRESPPPAASRRILVVDDNVDAADTLAELLQTWEHTVWQAHDGLSALKAAEEHHPDVVLLDIGLPGMDGYEVARRLRTGPLGPTLTLVALTGYGQASDRSRAMEAGFDKHFVKPVDIDGLENFLRQGPTHAHR</sequence>
<dbReference type="SMART" id="SM00091">
    <property type="entry name" value="PAS"/>
    <property type="match status" value="2"/>
</dbReference>
<dbReference type="PANTHER" id="PTHR43547">
    <property type="entry name" value="TWO-COMPONENT HISTIDINE KINASE"/>
    <property type="match status" value="1"/>
</dbReference>
<dbReference type="Gene3D" id="3.30.450.20">
    <property type="entry name" value="PAS domain"/>
    <property type="match status" value="3"/>
</dbReference>
<dbReference type="InterPro" id="IPR000014">
    <property type="entry name" value="PAS"/>
</dbReference>
<feature type="domain" description="Response regulatory" evidence="13">
    <location>
        <begin position="1255"/>
        <end position="1371"/>
    </location>
</feature>
<dbReference type="EMBL" id="CP022163">
    <property type="protein sequence ID" value="ATB27814.1"/>
    <property type="molecule type" value="Genomic_DNA"/>
</dbReference>
<dbReference type="PROSITE" id="PS50113">
    <property type="entry name" value="PAC"/>
    <property type="match status" value="2"/>
</dbReference>
<dbReference type="Gene3D" id="3.30.565.10">
    <property type="entry name" value="Histidine kinase-like ATPase, C-terminal domain"/>
    <property type="match status" value="2"/>
</dbReference>
<feature type="region of interest" description="Disordered" evidence="11">
    <location>
        <begin position="1228"/>
        <end position="1251"/>
    </location>
</feature>
<dbReference type="SUPFAM" id="SSF55874">
    <property type="entry name" value="ATPase domain of HSP90 chaperone/DNA topoisomerase II/histidine kinase"/>
    <property type="match status" value="2"/>
</dbReference>
<protein>
    <recommendedName>
        <fullName evidence="2">histidine kinase</fullName>
        <ecNumber evidence="2">2.7.13.3</ecNumber>
    </recommendedName>
</protein>
<evidence type="ECO:0000259" key="15">
    <source>
        <dbReference type="PROSITE" id="PS50113"/>
    </source>
</evidence>
<dbReference type="PROSITE" id="PS50109">
    <property type="entry name" value="HIS_KIN"/>
    <property type="match status" value="2"/>
</dbReference>
<dbReference type="PROSITE" id="PS50110">
    <property type="entry name" value="RESPONSE_REGULATORY"/>
    <property type="match status" value="2"/>
</dbReference>
<feature type="domain" description="Response regulatory" evidence="13">
    <location>
        <begin position="612"/>
        <end position="728"/>
    </location>
</feature>
<reference evidence="16 17" key="1">
    <citation type="submission" date="2017-06" db="EMBL/GenBank/DDBJ databases">
        <authorList>
            <person name="Kim H.J."/>
            <person name="Triplett B.A."/>
        </authorList>
    </citation>
    <scope>NUCLEOTIDE SEQUENCE [LARGE SCALE GENOMIC DNA]</scope>
    <source>
        <strain evidence="16 17">DSM 14713</strain>
    </source>
</reference>
<dbReference type="NCBIfam" id="TIGR00229">
    <property type="entry name" value="sensory_box"/>
    <property type="match status" value="2"/>
</dbReference>
<keyword evidence="4" id="KW-0808">Transferase</keyword>
<dbReference type="SUPFAM" id="SSF55781">
    <property type="entry name" value="GAF domain-like"/>
    <property type="match status" value="1"/>
</dbReference>
<dbReference type="Gene3D" id="3.30.450.40">
    <property type="match status" value="1"/>
</dbReference>
<dbReference type="InterPro" id="IPR035965">
    <property type="entry name" value="PAS-like_dom_sf"/>
</dbReference>
<dbReference type="FunFam" id="3.30.565.10:FF:000006">
    <property type="entry name" value="Sensor histidine kinase WalK"/>
    <property type="match status" value="1"/>
</dbReference>
<dbReference type="InterPro" id="IPR036890">
    <property type="entry name" value="HATPase_C_sf"/>
</dbReference>
<evidence type="ECO:0000256" key="3">
    <source>
        <dbReference type="ARBA" id="ARBA00022553"/>
    </source>
</evidence>
<dbReference type="PRINTS" id="PR00344">
    <property type="entry name" value="BCTRLSENSOR"/>
</dbReference>
<dbReference type="EC" id="2.7.13.3" evidence="2"/>
<keyword evidence="8" id="KW-0902">Two-component regulatory system</keyword>
<keyword evidence="7" id="KW-0067">ATP-binding</keyword>
<gene>
    <name evidence="16" type="ORF">MEBOL_001259</name>
</gene>
<dbReference type="SMART" id="SM00388">
    <property type="entry name" value="HisKA"/>
    <property type="match status" value="2"/>
</dbReference>
<name>A0A250I7G8_9BACT</name>
<dbReference type="Gene3D" id="1.10.287.130">
    <property type="match status" value="2"/>
</dbReference>
<evidence type="ECO:0000259" key="14">
    <source>
        <dbReference type="PROSITE" id="PS50112"/>
    </source>
</evidence>
<dbReference type="CDD" id="cd17580">
    <property type="entry name" value="REC_2_DhkD-like"/>
    <property type="match status" value="1"/>
</dbReference>
<keyword evidence="17" id="KW-1185">Reference proteome</keyword>
<evidence type="ECO:0000256" key="4">
    <source>
        <dbReference type="ARBA" id="ARBA00022679"/>
    </source>
</evidence>
<keyword evidence="9" id="KW-0472">Membrane</keyword>
<keyword evidence="5" id="KW-0547">Nucleotide-binding</keyword>
<evidence type="ECO:0000256" key="9">
    <source>
        <dbReference type="ARBA" id="ARBA00023136"/>
    </source>
</evidence>
<dbReference type="InterPro" id="IPR013655">
    <property type="entry name" value="PAS_fold_3"/>
</dbReference>
<feature type="domain" description="PAC" evidence="15">
    <location>
        <begin position="814"/>
        <end position="866"/>
    </location>
</feature>
<dbReference type="InterPro" id="IPR036097">
    <property type="entry name" value="HisK_dim/P_sf"/>
</dbReference>
<dbReference type="InterPro" id="IPR005467">
    <property type="entry name" value="His_kinase_dom"/>
</dbReference>
<dbReference type="InterPro" id="IPR000700">
    <property type="entry name" value="PAS-assoc_C"/>
</dbReference>
<dbReference type="Proteomes" id="UP000217289">
    <property type="component" value="Chromosome"/>
</dbReference>